<evidence type="ECO:0000256" key="2">
    <source>
        <dbReference type="ARBA" id="ARBA00022801"/>
    </source>
</evidence>
<evidence type="ECO:0000256" key="6">
    <source>
        <dbReference type="SAM" id="Phobius"/>
    </source>
</evidence>
<dbReference type="AlphaFoldDB" id="A0A157PP98"/>
<dbReference type="Proteomes" id="UP000077037">
    <property type="component" value="Unassembled WGS sequence"/>
</dbReference>
<reference evidence="7 8" key="1">
    <citation type="submission" date="2016-03" db="EMBL/GenBank/DDBJ databases">
        <authorList>
            <consortium name="Pathogen Informatics"/>
        </authorList>
    </citation>
    <scope>NUCLEOTIDE SEQUENCE [LARGE SCALE GENOMIC DNA]</scope>
    <source>
        <strain evidence="7 8">NCTC13364</strain>
    </source>
</reference>
<dbReference type="Pfam" id="PF01804">
    <property type="entry name" value="Penicil_amidase"/>
    <property type="match status" value="1"/>
</dbReference>
<dbReference type="PIRSF" id="PIRSF001227">
    <property type="entry name" value="Pen_acylase"/>
    <property type="match status" value="1"/>
</dbReference>
<evidence type="ECO:0000313" key="7">
    <source>
        <dbReference type="EMBL" id="SAI35208.1"/>
    </source>
</evidence>
<dbReference type="InterPro" id="IPR023343">
    <property type="entry name" value="Penicillin_amidase_dom1"/>
</dbReference>
<dbReference type="RefSeq" id="WP_066413431.1">
    <property type="nucleotide sequence ID" value="NZ_FKBS01000014.1"/>
</dbReference>
<keyword evidence="6" id="KW-0812">Transmembrane</keyword>
<feature type="active site" description="Nucleophile" evidence="4">
    <location>
        <position position="307"/>
    </location>
</feature>
<name>A0A157PP98_9BORD</name>
<dbReference type="InterPro" id="IPR043147">
    <property type="entry name" value="Penicillin_amidase_A-knob"/>
</dbReference>
<gene>
    <name evidence="7" type="primary">penA_3</name>
    <name evidence="7" type="ORF">SAMEA1982600_02885</name>
</gene>
<keyword evidence="3" id="KW-0865">Zymogen</keyword>
<dbReference type="EMBL" id="FKBS01000014">
    <property type="protein sequence ID" value="SAI35208.1"/>
    <property type="molecule type" value="Genomic_DNA"/>
</dbReference>
<dbReference type="Gene3D" id="1.10.1400.10">
    <property type="match status" value="1"/>
</dbReference>
<keyword evidence="5" id="KW-0479">Metal-binding</keyword>
<evidence type="ECO:0000256" key="5">
    <source>
        <dbReference type="PIRSR" id="PIRSR001227-2"/>
    </source>
</evidence>
<dbReference type="InterPro" id="IPR043146">
    <property type="entry name" value="Penicillin_amidase_N_B-knob"/>
</dbReference>
<dbReference type="Gene3D" id="2.30.120.10">
    <property type="match status" value="1"/>
</dbReference>
<proteinExistence type="inferred from homology"/>
<dbReference type="EC" id="3.5.1.97" evidence="7"/>
<keyword evidence="2 7" id="KW-0378">Hydrolase</keyword>
<dbReference type="InterPro" id="IPR014395">
    <property type="entry name" value="Pen/GL7ACA/AHL_acylase"/>
</dbReference>
<organism evidence="7 8">
    <name type="scientific">Bordetella ansorpii</name>
    <dbReference type="NCBI Taxonomy" id="288768"/>
    <lineage>
        <taxon>Bacteria</taxon>
        <taxon>Pseudomonadati</taxon>
        <taxon>Pseudomonadota</taxon>
        <taxon>Betaproteobacteria</taxon>
        <taxon>Burkholderiales</taxon>
        <taxon>Alcaligenaceae</taxon>
        <taxon>Bordetella</taxon>
    </lineage>
</organism>
<dbReference type="GO" id="GO:0017000">
    <property type="term" value="P:antibiotic biosynthetic process"/>
    <property type="evidence" value="ECO:0007669"/>
    <property type="project" value="InterPro"/>
</dbReference>
<comment type="cofactor">
    <cofactor evidence="5">
        <name>Ca(2+)</name>
        <dbReference type="ChEBI" id="CHEBI:29108"/>
    </cofactor>
    <text evidence="5">Binds 1 Ca(2+) ion per dimer.</text>
</comment>
<dbReference type="SUPFAM" id="SSF56235">
    <property type="entry name" value="N-terminal nucleophile aminohydrolases (Ntn hydrolases)"/>
    <property type="match status" value="1"/>
</dbReference>
<accession>A0A157PP98</accession>
<comment type="similarity">
    <text evidence="1">Belongs to the peptidase S45 family.</text>
</comment>
<evidence type="ECO:0000256" key="1">
    <source>
        <dbReference type="ARBA" id="ARBA00006586"/>
    </source>
</evidence>
<evidence type="ECO:0000313" key="8">
    <source>
        <dbReference type="Proteomes" id="UP000077037"/>
    </source>
</evidence>
<dbReference type="InterPro" id="IPR029055">
    <property type="entry name" value="Ntn_hydrolases_N"/>
</dbReference>
<evidence type="ECO:0000256" key="4">
    <source>
        <dbReference type="PIRSR" id="PIRSR001227-1"/>
    </source>
</evidence>
<feature type="binding site" evidence="5">
    <location>
        <position position="389"/>
    </location>
    <ligand>
        <name>Ca(2+)</name>
        <dbReference type="ChEBI" id="CHEBI:29108"/>
    </ligand>
</feature>
<keyword evidence="6" id="KW-0472">Membrane</keyword>
<evidence type="ECO:0000256" key="3">
    <source>
        <dbReference type="ARBA" id="ARBA00023145"/>
    </source>
</evidence>
<keyword evidence="6" id="KW-1133">Transmembrane helix</keyword>
<dbReference type="Gene3D" id="1.10.439.10">
    <property type="entry name" value="Penicillin Amidohydrolase, domain 1"/>
    <property type="match status" value="1"/>
</dbReference>
<dbReference type="PANTHER" id="PTHR34218">
    <property type="entry name" value="PEPTIDASE S45 PENICILLIN AMIDASE"/>
    <property type="match status" value="1"/>
</dbReference>
<dbReference type="Gene3D" id="3.60.20.10">
    <property type="entry name" value="Glutamine Phosphoribosylpyrophosphate, subunit 1, domain 1"/>
    <property type="match status" value="1"/>
</dbReference>
<dbReference type="EC" id="3.5.1.11" evidence="7"/>
<keyword evidence="5" id="KW-0106">Calcium</keyword>
<sequence length="852" mass="91617">MGRRIVRIGTWGLAGVLALVLLTLVVGWSFMRASLPQLDGQHAAPGLRAAASIVRDAAGSATITAADRIDAAYATGFAHGQDRFFQMDMMRRLAAGELAALVGPSVLPLDRRNRLHRFRARAEAAYAALDDDDRHLLRRYADGVNDALAAARARPVEYLVLGAAPQPWEPEDSLLAIDAMYLNLQGMQLLRLLSRGALREQVPAELLAFLTPRASHWDATLDDVGPNAVIVLPPTRPDWLDPEPGDTPGVPRADIEDAVSLDAFIASSSGRPSARDELIAGLLANAGLDPASATGWRQDAPAAAVGSSGFAVDGRHGADGLARVGNDMHLGLTLPNIWYRLTLQFPDRDAPGRQRRVSGVSLPGTPAVVAGSNGDVAWGFTNSYGQFMDLVAVERDPSQPRRYLGPASEWETAREYTETIAVKGQPGVTQTVYETRWGPILEADGRAYAVRWVAYQAGATDLGLLGLEDARDVPQALRTAQGSGVPTQNILVAGRDGRIGWTLAGPLPLAVLDPNGFPVSASQVDAPAGRLAPQAYPSIIDPPGGRLWSGNSTQLGDAAQQRLIGDGGADLGARATQIRDNLRALPEADNAALLAVQLDDRARWIAPWSKLVLDTLDDDAVRDHPQRAAYRRLVAEWNGRADIDAVGYTLLRDLHDAFQEAWFGRLDKRLAGSALSLSPSPTVARASSRLEAVMEVLMREQAWIPSSHADWRAFVLDRIDTVIAANTANGARLENAYWGQRNRLAMGHPFARLLPASIRSWLSAPTDEMPGDVNNLPRIQHPSFGASERFVVAPGHESEGILHMPGGASGHLLSPFFLAGHRAWVEGRATPFLPGPQMYRLELTPAPPGHGQ</sequence>
<dbReference type="GO" id="GO:0008953">
    <property type="term" value="F:penicillin amidase activity"/>
    <property type="evidence" value="ECO:0007669"/>
    <property type="project" value="UniProtKB-EC"/>
</dbReference>
<dbReference type="PANTHER" id="PTHR34218:SF4">
    <property type="entry name" value="ACYL-HOMOSERINE LACTONE ACYLASE QUIP"/>
    <property type="match status" value="1"/>
</dbReference>
<dbReference type="GO" id="GO:0046872">
    <property type="term" value="F:metal ion binding"/>
    <property type="evidence" value="ECO:0007669"/>
    <property type="project" value="UniProtKB-KW"/>
</dbReference>
<dbReference type="InterPro" id="IPR002692">
    <property type="entry name" value="S45"/>
</dbReference>
<protein>
    <submittedName>
        <fullName evidence="7">Beta-lactam antibiotic acylase</fullName>
        <ecNumber evidence="7">3.5.1.11</ecNumber>
        <ecNumber evidence="7">3.5.1.97</ecNumber>
    </submittedName>
</protein>
<feature type="transmembrane region" description="Helical" evidence="6">
    <location>
        <begin position="12"/>
        <end position="31"/>
    </location>
</feature>
<dbReference type="CDD" id="cd03747">
    <property type="entry name" value="Ntn_PGA_like"/>
    <property type="match status" value="1"/>
</dbReference>